<dbReference type="PANTHER" id="PTHR34094:SF1">
    <property type="entry name" value="PROTEIN FAM185A"/>
    <property type="match status" value="1"/>
</dbReference>
<protein>
    <submittedName>
        <fullName evidence="2">DUF4097 and DUF4098 domain-containing protein YvlB</fullName>
    </submittedName>
</protein>
<dbReference type="Gene3D" id="2.160.20.120">
    <property type="match status" value="1"/>
</dbReference>
<evidence type="ECO:0000313" key="2">
    <source>
        <dbReference type="EMBL" id="MET3657015.1"/>
    </source>
</evidence>
<accession>A0ABV2K7F5</accession>
<reference evidence="2 3" key="1">
    <citation type="submission" date="2024-06" db="EMBL/GenBank/DDBJ databases">
        <title>Sorghum-associated microbial communities from plants grown in Nebraska, USA.</title>
        <authorList>
            <person name="Schachtman D."/>
        </authorList>
    </citation>
    <scope>NUCLEOTIDE SEQUENCE [LARGE SCALE GENOMIC DNA]</scope>
    <source>
        <strain evidence="2 3">1288</strain>
    </source>
</reference>
<comment type="caution">
    <text evidence="2">The sequence shown here is derived from an EMBL/GenBank/DDBJ whole genome shotgun (WGS) entry which is preliminary data.</text>
</comment>
<dbReference type="Proteomes" id="UP001549104">
    <property type="component" value="Unassembled WGS sequence"/>
</dbReference>
<dbReference type="InterPro" id="IPR025164">
    <property type="entry name" value="Toastrack_DUF4097"/>
</dbReference>
<dbReference type="EMBL" id="JBEPME010000002">
    <property type="protein sequence ID" value="MET3657015.1"/>
    <property type="molecule type" value="Genomic_DNA"/>
</dbReference>
<keyword evidence="3" id="KW-1185">Reference proteome</keyword>
<evidence type="ECO:0000259" key="1">
    <source>
        <dbReference type="Pfam" id="PF13349"/>
    </source>
</evidence>
<dbReference type="PANTHER" id="PTHR34094">
    <property type="match status" value="1"/>
</dbReference>
<gene>
    <name evidence="2" type="ORF">ABIC55_002102</name>
</gene>
<proteinExistence type="predicted"/>
<dbReference type="Pfam" id="PF13349">
    <property type="entry name" value="DUF4097"/>
    <property type="match status" value="1"/>
</dbReference>
<dbReference type="RefSeq" id="WP_354313081.1">
    <property type="nucleotide sequence ID" value="NZ_JBEPME010000002.1"/>
</dbReference>
<organism evidence="2 3">
    <name type="scientific">Sporosarcina psychrophila</name>
    <name type="common">Bacillus psychrophilus</name>
    <dbReference type="NCBI Taxonomy" id="1476"/>
    <lineage>
        <taxon>Bacteria</taxon>
        <taxon>Bacillati</taxon>
        <taxon>Bacillota</taxon>
        <taxon>Bacilli</taxon>
        <taxon>Bacillales</taxon>
        <taxon>Caryophanaceae</taxon>
        <taxon>Sporosarcina</taxon>
    </lineage>
</organism>
<name>A0ABV2K7F5_SPOPS</name>
<evidence type="ECO:0000313" key="3">
    <source>
        <dbReference type="Proteomes" id="UP001549104"/>
    </source>
</evidence>
<sequence length="266" mass="29715">MFIRNKVFIIVALVLLILGGIALMFNSGNHFENNAKKKVIDDQSFTSIEILTTNAMVEIVPTKDSITTVSYSGKTKKRSKFIFEAVVKENTLSVQFKEKRRSFINFGLSSLNLKLIVKVPEKQYDRIQAESNNGRIKVENIQTKELALETDNGTIELKTIDATAVNVKTDNGAIILDHVDGTIVGRTDNGRISLVTNNLDRPIELTTDNGKIEIQTEKEPTNATIDVKTDNGRIDVFGYENKHTKFGNGENLIKLRTDNGRITITK</sequence>
<feature type="domain" description="DUF4097" evidence="1">
    <location>
        <begin position="46"/>
        <end position="179"/>
    </location>
</feature>